<proteinExistence type="predicted"/>
<evidence type="ECO:0000313" key="1">
    <source>
        <dbReference type="EMBL" id="MFB9750750.1"/>
    </source>
</evidence>
<dbReference type="RefSeq" id="WP_344904924.1">
    <property type="nucleotide sequence ID" value="NZ_BAAAYO010000002.1"/>
</dbReference>
<protein>
    <submittedName>
        <fullName evidence="1">Uncharacterized protein</fullName>
    </submittedName>
</protein>
<keyword evidence="2" id="KW-1185">Reference proteome</keyword>
<name>A0ABV5VR44_9BACL</name>
<evidence type="ECO:0000313" key="2">
    <source>
        <dbReference type="Proteomes" id="UP001589619"/>
    </source>
</evidence>
<accession>A0ABV5VR44</accession>
<dbReference type="EMBL" id="JBHMAG010000004">
    <property type="protein sequence ID" value="MFB9750750.1"/>
    <property type="molecule type" value="Genomic_DNA"/>
</dbReference>
<comment type="caution">
    <text evidence="1">The sequence shown here is derived from an EMBL/GenBank/DDBJ whole genome shotgun (WGS) entry which is preliminary data.</text>
</comment>
<dbReference type="Proteomes" id="UP001589619">
    <property type="component" value="Unassembled WGS sequence"/>
</dbReference>
<sequence length="103" mass="11992">MEASVNTREETLRTEEPAVFDPFYAEFKLADDLPQWLKLRYDICALLEKLMASKHLLNPADIDISMKAINDRIAAYNIHVPNAYLCKTSITPDNWIEEYEAWQ</sequence>
<organism evidence="1 2">
    <name type="scientific">Paenibacillus hodogayensis</name>
    <dbReference type="NCBI Taxonomy" id="279208"/>
    <lineage>
        <taxon>Bacteria</taxon>
        <taxon>Bacillati</taxon>
        <taxon>Bacillota</taxon>
        <taxon>Bacilli</taxon>
        <taxon>Bacillales</taxon>
        <taxon>Paenibacillaceae</taxon>
        <taxon>Paenibacillus</taxon>
    </lineage>
</organism>
<reference evidence="1 2" key="1">
    <citation type="submission" date="2024-09" db="EMBL/GenBank/DDBJ databases">
        <authorList>
            <person name="Sun Q."/>
            <person name="Mori K."/>
        </authorList>
    </citation>
    <scope>NUCLEOTIDE SEQUENCE [LARGE SCALE GENOMIC DNA]</scope>
    <source>
        <strain evidence="1 2">JCM 12520</strain>
    </source>
</reference>
<gene>
    <name evidence="1" type="ORF">ACFFNY_04110</name>
</gene>